<keyword evidence="5 16" id="KW-0812">Transmembrane</keyword>
<keyword evidence="7" id="KW-0547">Nucleotide-binding</keyword>
<evidence type="ECO:0000256" key="15">
    <source>
        <dbReference type="ARBA" id="ARBA00047951"/>
    </source>
</evidence>
<evidence type="ECO:0000256" key="8">
    <source>
        <dbReference type="ARBA" id="ARBA00022777"/>
    </source>
</evidence>
<keyword evidence="8" id="KW-0418">Kinase</keyword>
<dbReference type="PROSITE" id="PS01187">
    <property type="entry name" value="EGF_CA"/>
    <property type="match status" value="1"/>
</dbReference>
<dbReference type="InterPro" id="IPR011009">
    <property type="entry name" value="Kinase-like_dom_sf"/>
</dbReference>
<dbReference type="Gene3D" id="2.10.25.10">
    <property type="entry name" value="Laminin"/>
    <property type="match status" value="1"/>
</dbReference>
<sequence length="689" mass="76704">MLFQLMVVLSPSSSVIIKPGCPTKCGEIPISFPFGIGAGCYLDDSYAVSCRSSKPFLASISLEVLNFSLEANTILVNHPVFNTCVSAGDSKESANLENSPFFFSHTRNILFGQGCYFLGYIKHNETFAVCFSSCFIKGDPTAECLGINCCQSRIPLSLQVFNATVEITTGEDDITRKQCKLVFVVQEEWIVRKKWNPGNSKAVPVVLDWGIHNSSFHLLNITTSSSHCNDFTNAKFANKSLSTSTTASNSLVHQCNCKGGFQGNPYLLQGCQDIDECKNKSICGPTMSCRNVIGSYKCNPRLNTTMVILGVATGLPSLLLVLLGAWRLHIIIKRRKKVKLKEKYFKCLLMQQHLTLYDGCGDRGKVFKSKELDKATNYFNVNRILGRGGQGTVYKGMLADGKIIAVKKPKAIDERKLEEFINEVAILSQINHRNVVKLLGCCLETEVPLIVYEFIPNGTLYQYLHAQNEDFPLTWERRLQIAIEVAGALSYLHSAASLPIYHRDVKSANILLDDKYRAKVADFGTSRSLAIDQTHVTTKVQGTFGYLDPEYFRSSQFTDKSDVYSFGVVLLELLTGQKPIISIGLEEGKSLVNHFMDSMQEDNLFDILDPQVKQLEKKEEIVTIANLANSCLNTNGKKRPTMKEVAMVLEGIQASSQKDNGNVQQDYEEVEHERTEITECWDVDTTSTG</sequence>
<keyword evidence="4" id="KW-0808">Transferase</keyword>
<reference evidence="18" key="2">
    <citation type="submission" date="2023-06" db="EMBL/GenBank/DDBJ databases">
        <authorList>
            <person name="Swenson N.G."/>
            <person name="Wegrzyn J.L."/>
            <person name="Mcevoy S.L."/>
        </authorList>
    </citation>
    <scope>NUCLEOTIDE SEQUENCE</scope>
    <source>
        <strain evidence="18">NS2018</strain>
        <tissue evidence="18">Leaf</tissue>
    </source>
</reference>
<evidence type="ECO:0000256" key="4">
    <source>
        <dbReference type="ARBA" id="ARBA00022679"/>
    </source>
</evidence>
<evidence type="ECO:0000256" key="2">
    <source>
        <dbReference type="ARBA" id="ARBA00022527"/>
    </source>
</evidence>
<dbReference type="Gene3D" id="3.30.200.20">
    <property type="entry name" value="Phosphorylase Kinase, domain 1"/>
    <property type="match status" value="1"/>
</dbReference>
<reference evidence="18" key="1">
    <citation type="journal article" date="2022" name="Plant J.">
        <title>Strategies of tolerance reflected in two North American maple genomes.</title>
        <authorList>
            <person name="McEvoy S.L."/>
            <person name="Sezen U.U."/>
            <person name="Trouern-Trend A."/>
            <person name="McMahon S.M."/>
            <person name="Schaberg P.G."/>
            <person name="Yang J."/>
            <person name="Wegrzyn J.L."/>
            <person name="Swenson N.G."/>
        </authorList>
    </citation>
    <scope>NUCLEOTIDE SEQUENCE</scope>
    <source>
        <strain evidence="18">NS2018</strain>
    </source>
</reference>
<evidence type="ECO:0000256" key="7">
    <source>
        <dbReference type="ARBA" id="ARBA00022741"/>
    </source>
</evidence>
<dbReference type="PROSITE" id="PS50011">
    <property type="entry name" value="PROTEIN_KINASE_DOM"/>
    <property type="match status" value="1"/>
</dbReference>
<dbReference type="AlphaFoldDB" id="A0AA39VBZ4"/>
<dbReference type="InterPro" id="IPR008271">
    <property type="entry name" value="Ser/Thr_kinase_AS"/>
</dbReference>
<comment type="subcellular location">
    <subcellularLocation>
        <location evidence="1">Membrane</location>
        <topology evidence="1">Single-pass type I membrane protein</topology>
    </subcellularLocation>
</comment>
<evidence type="ECO:0000313" key="18">
    <source>
        <dbReference type="EMBL" id="KAK0581364.1"/>
    </source>
</evidence>
<keyword evidence="6" id="KW-0732">Signal</keyword>
<evidence type="ECO:0000256" key="10">
    <source>
        <dbReference type="ARBA" id="ARBA00022989"/>
    </source>
</evidence>
<keyword evidence="3" id="KW-0597">Phosphoprotein</keyword>
<evidence type="ECO:0000256" key="14">
    <source>
        <dbReference type="ARBA" id="ARBA00047558"/>
    </source>
</evidence>
<dbReference type="InterPro" id="IPR045274">
    <property type="entry name" value="WAK-like"/>
</dbReference>
<dbReference type="GO" id="GO:0004674">
    <property type="term" value="F:protein serine/threonine kinase activity"/>
    <property type="evidence" value="ECO:0007669"/>
    <property type="project" value="UniProtKB-KW"/>
</dbReference>
<dbReference type="PANTHER" id="PTHR27005">
    <property type="entry name" value="WALL-ASSOCIATED RECEPTOR KINASE-LIKE 21"/>
    <property type="match status" value="1"/>
</dbReference>
<dbReference type="InterPro" id="IPR025287">
    <property type="entry name" value="WAK_GUB"/>
</dbReference>
<dbReference type="PROSITE" id="PS00108">
    <property type="entry name" value="PROTEIN_KINASE_ST"/>
    <property type="match status" value="1"/>
</dbReference>
<evidence type="ECO:0000256" key="3">
    <source>
        <dbReference type="ARBA" id="ARBA00022553"/>
    </source>
</evidence>
<dbReference type="Pfam" id="PF08488">
    <property type="entry name" value="WAK"/>
    <property type="match status" value="1"/>
</dbReference>
<comment type="catalytic activity">
    <reaction evidence="14">
        <text>L-seryl-[protein] + ATP = O-phospho-L-seryl-[protein] + ADP + H(+)</text>
        <dbReference type="Rhea" id="RHEA:17989"/>
        <dbReference type="Rhea" id="RHEA-COMP:9863"/>
        <dbReference type="Rhea" id="RHEA-COMP:11604"/>
        <dbReference type="ChEBI" id="CHEBI:15378"/>
        <dbReference type="ChEBI" id="CHEBI:29999"/>
        <dbReference type="ChEBI" id="CHEBI:30616"/>
        <dbReference type="ChEBI" id="CHEBI:83421"/>
        <dbReference type="ChEBI" id="CHEBI:456216"/>
    </reaction>
</comment>
<accession>A0AA39VBZ4</accession>
<dbReference type="SMART" id="SM00220">
    <property type="entry name" value="S_TKc"/>
    <property type="match status" value="1"/>
</dbReference>
<evidence type="ECO:0000256" key="13">
    <source>
        <dbReference type="ARBA" id="ARBA00023180"/>
    </source>
</evidence>
<keyword evidence="19" id="KW-1185">Reference proteome</keyword>
<dbReference type="InterPro" id="IPR001245">
    <property type="entry name" value="Ser-Thr/Tyr_kinase_cat_dom"/>
</dbReference>
<comment type="caution">
    <text evidence="18">The sequence shown here is derived from an EMBL/GenBank/DDBJ whole genome shotgun (WGS) entry which is preliminary data.</text>
</comment>
<evidence type="ECO:0000256" key="9">
    <source>
        <dbReference type="ARBA" id="ARBA00022840"/>
    </source>
</evidence>
<evidence type="ECO:0000256" key="1">
    <source>
        <dbReference type="ARBA" id="ARBA00004479"/>
    </source>
</evidence>
<feature type="domain" description="Protein kinase" evidence="17">
    <location>
        <begin position="379"/>
        <end position="652"/>
    </location>
</feature>
<comment type="catalytic activity">
    <reaction evidence="15">
        <text>L-threonyl-[protein] + ATP = O-phospho-L-threonyl-[protein] + ADP + H(+)</text>
        <dbReference type="Rhea" id="RHEA:46608"/>
        <dbReference type="Rhea" id="RHEA-COMP:11060"/>
        <dbReference type="Rhea" id="RHEA-COMP:11605"/>
        <dbReference type="ChEBI" id="CHEBI:15378"/>
        <dbReference type="ChEBI" id="CHEBI:30013"/>
        <dbReference type="ChEBI" id="CHEBI:30616"/>
        <dbReference type="ChEBI" id="CHEBI:61977"/>
        <dbReference type="ChEBI" id="CHEBI:456216"/>
    </reaction>
</comment>
<dbReference type="Pfam" id="PF13947">
    <property type="entry name" value="GUB_WAK_bind"/>
    <property type="match status" value="1"/>
</dbReference>
<dbReference type="SUPFAM" id="SSF56112">
    <property type="entry name" value="Protein kinase-like (PK-like)"/>
    <property type="match status" value="1"/>
</dbReference>
<dbReference type="GO" id="GO:0007166">
    <property type="term" value="P:cell surface receptor signaling pathway"/>
    <property type="evidence" value="ECO:0007669"/>
    <property type="project" value="InterPro"/>
</dbReference>
<keyword evidence="11 16" id="KW-0472">Membrane</keyword>
<protein>
    <recommendedName>
        <fullName evidence="17">Protein kinase domain-containing protein</fullName>
    </recommendedName>
</protein>
<keyword evidence="10 16" id="KW-1133">Transmembrane helix</keyword>
<evidence type="ECO:0000259" key="17">
    <source>
        <dbReference type="PROSITE" id="PS50011"/>
    </source>
</evidence>
<dbReference type="InterPro" id="IPR000719">
    <property type="entry name" value="Prot_kinase_dom"/>
</dbReference>
<dbReference type="InterPro" id="IPR013695">
    <property type="entry name" value="WAK"/>
</dbReference>
<dbReference type="Proteomes" id="UP001168877">
    <property type="component" value="Unassembled WGS sequence"/>
</dbReference>
<dbReference type="FunFam" id="1.10.510.10:FF:000084">
    <property type="entry name" value="Wall-associated receptor kinase 2"/>
    <property type="match status" value="1"/>
</dbReference>
<dbReference type="EMBL" id="JAUESC010000384">
    <property type="protein sequence ID" value="KAK0581364.1"/>
    <property type="molecule type" value="Genomic_DNA"/>
</dbReference>
<dbReference type="GO" id="GO:0005886">
    <property type="term" value="C:plasma membrane"/>
    <property type="evidence" value="ECO:0007669"/>
    <property type="project" value="TreeGrafter"/>
</dbReference>
<dbReference type="GO" id="GO:0005524">
    <property type="term" value="F:ATP binding"/>
    <property type="evidence" value="ECO:0007669"/>
    <property type="project" value="UniProtKB-KW"/>
</dbReference>
<evidence type="ECO:0000256" key="6">
    <source>
        <dbReference type="ARBA" id="ARBA00022729"/>
    </source>
</evidence>
<name>A0AA39VBZ4_ACESA</name>
<dbReference type="CDD" id="cd14066">
    <property type="entry name" value="STKc_IRAK"/>
    <property type="match status" value="1"/>
</dbReference>
<gene>
    <name evidence="18" type="ORF">LWI29_012901</name>
</gene>
<evidence type="ECO:0000313" key="19">
    <source>
        <dbReference type="Proteomes" id="UP001168877"/>
    </source>
</evidence>
<evidence type="ECO:0000256" key="16">
    <source>
        <dbReference type="SAM" id="Phobius"/>
    </source>
</evidence>
<feature type="transmembrane region" description="Helical" evidence="16">
    <location>
        <begin position="306"/>
        <end position="326"/>
    </location>
</feature>
<dbReference type="GO" id="GO:0030247">
    <property type="term" value="F:polysaccharide binding"/>
    <property type="evidence" value="ECO:0007669"/>
    <property type="project" value="InterPro"/>
</dbReference>
<dbReference type="CDD" id="cd00054">
    <property type="entry name" value="EGF_CA"/>
    <property type="match status" value="1"/>
</dbReference>
<keyword evidence="12" id="KW-1015">Disulfide bond</keyword>
<dbReference type="GO" id="GO:0005509">
    <property type="term" value="F:calcium ion binding"/>
    <property type="evidence" value="ECO:0007669"/>
    <property type="project" value="InterPro"/>
</dbReference>
<dbReference type="FunFam" id="3.30.200.20:FF:000043">
    <property type="entry name" value="Wall-associated receptor kinase 2"/>
    <property type="match status" value="1"/>
</dbReference>
<proteinExistence type="predicted"/>
<dbReference type="InterPro" id="IPR018097">
    <property type="entry name" value="EGF_Ca-bd_CS"/>
</dbReference>
<evidence type="ECO:0000256" key="12">
    <source>
        <dbReference type="ARBA" id="ARBA00023157"/>
    </source>
</evidence>
<keyword evidence="13" id="KW-0325">Glycoprotein</keyword>
<keyword evidence="9" id="KW-0067">ATP-binding</keyword>
<dbReference type="Pfam" id="PF07714">
    <property type="entry name" value="PK_Tyr_Ser-Thr"/>
    <property type="match status" value="1"/>
</dbReference>
<evidence type="ECO:0000256" key="5">
    <source>
        <dbReference type="ARBA" id="ARBA00022692"/>
    </source>
</evidence>
<organism evidence="18 19">
    <name type="scientific">Acer saccharum</name>
    <name type="common">Sugar maple</name>
    <dbReference type="NCBI Taxonomy" id="4024"/>
    <lineage>
        <taxon>Eukaryota</taxon>
        <taxon>Viridiplantae</taxon>
        <taxon>Streptophyta</taxon>
        <taxon>Embryophyta</taxon>
        <taxon>Tracheophyta</taxon>
        <taxon>Spermatophyta</taxon>
        <taxon>Magnoliopsida</taxon>
        <taxon>eudicotyledons</taxon>
        <taxon>Gunneridae</taxon>
        <taxon>Pentapetalae</taxon>
        <taxon>rosids</taxon>
        <taxon>malvids</taxon>
        <taxon>Sapindales</taxon>
        <taxon>Sapindaceae</taxon>
        <taxon>Hippocastanoideae</taxon>
        <taxon>Acereae</taxon>
        <taxon>Acer</taxon>
    </lineage>
</organism>
<evidence type="ECO:0000256" key="11">
    <source>
        <dbReference type="ARBA" id="ARBA00023136"/>
    </source>
</evidence>
<dbReference type="PANTHER" id="PTHR27005:SF515">
    <property type="entry name" value="WALL-ASSOCIATED RECEPTOR KINASE-LIKE 10-RELATED"/>
    <property type="match status" value="1"/>
</dbReference>
<dbReference type="Gene3D" id="1.10.510.10">
    <property type="entry name" value="Transferase(Phosphotransferase) domain 1"/>
    <property type="match status" value="1"/>
</dbReference>
<keyword evidence="2" id="KW-0723">Serine/threonine-protein kinase</keyword>